<dbReference type="Gene3D" id="3.20.20.300">
    <property type="entry name" value="Glycoside hydrolase, family 3, N-terminal domain"/>
    <property type="match status" value="1"/>
</dbReference>
<comment type="caution">
    <text evidence="6">The sequence shown here is derived from an EMBL/GenBank/DDBJ whole genome shotgun (WGS) entry which is preliminary data.</text>
</comment>
<keyword evidence="7" id="KW-1185">Reference proteome</keyword>
<proteinExistence type="inferred from homology"/>
<dbReference type="SUPFAM" id="SSF51445">
    <property type="entry name" value="(Trans)glycosidases"/>
    <property type="match status" value="1"/>
</dbReference>
<dbReference type="Pfam" id="PF14310">
    <property type="entry name" value="Fn3-like"/>
    <property type="match status" value="1"/>
</dbReference>
<dbReference type="PROSITE" id="PS00775">
    <property type="entry name" value="GLYCOSYL_HYDROL_F3"/>
    <property type="match status" value="1"/>
</dbReference>
<protein>
    <submittedName>
        <fullName evidence="6">Glycoside hydrolase family 3 C-terminal domain-containing protein</fullName>
    </submittedName>
</protein>
<evidence type="ECO:0000313" key="7">
    <source>
        <dbReference type="Proteomes" id="UP001529245"/>
    </source>
</evidence>
<gene>
    <name evidence="6" type="ORF">QID03_08445</name>
</gene>
<feature type="domain" description="Fibronectin type III-like" evidence="5">
    <location>
        <begin position="579"/>
        <end position="649"/>
    </location>
</feature>
<evidence type="ECO:0000256" key="3">
    <source>
        <dbReference type="ARBA" id="ARBA00023277"/>
    </source>
</evidence>
<dbReference type="InterPro" id="IPR002772">
    <property type="entry name" value="Glyco_hydro_3_C"/>
</dbReference>
<dbReference type="InterPro" id="IPR050288">
    <property type="entry name" value="Cellulose_deg_GH3"/>
</dbReference>
<reference evidence="6 7" key="1">
    <citation type="submission" date="2023-04" db="EMBL/GenBank/DDBJ databases">
        <title>A. sendaiensis sub sp. chiapanensis a novel subspecie with specific adaptation in bacterial cell wall isolated from an active volcano.</title>
        <authorList>
            <person name="Alvarez Gutierrez P.E."/>
            <person name="Ortiz Cortes L.Y."/>
        </authorList>
    </citation>
    <scope>NUCLEOTIDE SEQUENCE [LARGE SCALE GENOMIC DNA]</scope>
    <source>
        <strain evidence="6 7">PA2</strain>
    </source>
</reference>
<dbReference type="SMART" id="SM01217">
    <property type="entry name" value="Fn3_like"/>
    <property type="match status" value="1"/>
</dbReference>
<dbReference type="RefSeq" id="WP_283203715.1">
    <property type="nucleotide sequence ID" value="NZ_JASGCB010000012.1"/>
</dbReference>
<dbReference type="InterPro" id="IPR019800">
    <property type="entry name" value="Glyco_hydro_3_AS"/>
</dbReference>
<dbReference type="GO" id="GO:0016787">
    <property type="term" value="F:hydrolase activity"/>
    <property type="evidence" value="ECO:0007669"/>
    <property type="project" value="UniProtKB-KW"/>
</dbReference>
<keyword evidence="4" id="KW-0326">Glycosidase</keyword>
<dbReference type="Pfam" id="PF01915">
    <property type="entry name" value="Glyco_hydro_3_C"/>
    <property type="match status" value="1"/>
</dbReference>
<dbReference type="Gene3D" id="2.60.40.10">
    <property type="entry name" value="Immunoglobulins"/>
    <property type="match status" value="1"/>
</dbReference>
<dbReference type="Proteomes" id="UP001529245">
    <property type="component" value="Unassembled WGS sequence"/>
</dbReference>
<comment type="similarity">
    <text evidence="1 4">Belongs to the glycosyl hydrolase 3 family.</text>
</comment>
<accession>A0ABT6XZ06</accession>
<dbReference type="PANTHER" id="PTHR42715">
    <property type="entry name" value="BETA-GLUCOSIDASE"/>
    <property type="match status" value="1"/>
</dbReference>
<dbReference type="Gene3D" id="3.40.50.1700">
    <property type="entry name" value="Glycoside hydrolase family 3 C-terminal domain"/>
    <property type="match status" value="1"/>
</dbReference>
<evidence type="ECO:0000313" key="6">
    <source>
        <dbReference type="EMBL" id="MDI9260220.1"/>
    </source>
</evidence>
<sequence>MTYVKFVPHLTLEEKASLCSGLNFWQTKPVERLGIPSLCMTDGPHGVRLQRPGGSFTDSEPATCFPTAAALASSWDPALVEQVGQALGDECRALGVHVLLGPGANIKRSPLCGRNFEYFSEDPLLSSEMAAAHIRGVQSRGVGACLKHFAANNQEYRRMTTSAEVDERTLREIYLASFEGAIKGGRPWTVMCAYNRLNGTYCSEHPWLLTEVLRREWGFDGVVVSDWGAVNDRVQGLAAGLDLEMPGGPYAQDSEIVQAVRDGRLDEAVLDAAVERLLALIDRAYRPQGHPVDLDAHHRLARQVAAESMVLLKNDGPVLPIAPGRRVAVLGAFAVSPRYQGGGSSHVNPARLDEPLAEMRRAFGDDFVLYAPGYALDDDAPRPELIDEAVRAAAQADVAVVFAGLPESWESEGYDRAHMRMPDAHVALIEAVASAQPHTVVVLSNGAPVEMPWIHRVPAVIEAYLAGQAFGGAIADVLSGAVNPSGKLAETFPLRLEHNPSHPFFPGEGDKSEYREGIFVGYRYYDAKEMDVLFPFGHGLSYTAFKYEAIRVSREQIRDDEVLTVQVDVRNAGQRPGKEVVQLYVEPTSSRIMRPRRELRAFAKVALAPGEVQTVEFQLGKRAFAHYDVDAGDFIAESGRYEIRVGSSSRDLRLAATVEVTSTAPRRPVQVHANATLGDLLDDPATGPVLRQLLQEKLADSPLGSEVDANPMFEAFMRFTPIGRVTTLFGVSRGEIDEVLAKLRAAQAERQAERGQGSSVS</sequence>
<dbReference type="InterPro" id="IPR001764">
    <property type="entry name" value="Glyco_hydro_3_N"/>
</dbReference>
<name>A0ABT6XZ06_ALISE</name>
<dbReference type="InterPro" id="IPR036962">
    <property type="entry name" value="Glyco_hydro_3_N_sf"/>
</dbReference>
<dbReference type="Pfam" id="PF00933">
    <property type="entry name" value="Glyco_hydro_3"/>
    <property type="match status" value="1"/>
</dbReference>
<dbReference type="InterPro" id="IPR036881">
    <property type="entry name" value="Glyco_hydro_3_C_sf"/>
</dbReference>
<evidence type="ECO:0000256" key="4">
    <source>
        <dbReference type="RuleBase" id="RU361161"/>
    </source>
</evidence>
<dbReference type="SUPFAM" id="SSF52279">
    <property type="entry name" value="Beta-D-glucan exohydrolase, C-terminal domain"/>
    <property type="match status" value="1"/>
</dbReference>
<dbReference type="PANTHER" id="PTHR42715:SF10">
    <property type="entry name" value="BETA-GLUCOSIDASE"/>
    <property type="match status" value="1"/>
</dbReference>
<evidence type="ECO:0000256" key="2">
    <source>
        <dbReference type="ARBA" id="ARBA00022801"/>
    </source>
</evidence>
<dbReference type="InterPro" id="IPR017853">
    <property type="entry name" value="GH"/>
</dbReference>
<dbReference type="EMBL" id="JASGCB010000012">
    <property type="protein sequence ID" value="MDI9260220.1"/>
    <property type="molecule type" value="Genomic_DNA"/>
</dbReference>
<evidence type="ECO:0000259" key="5">
    <source>
        <dbReference type="SMART" id="SM01217"/>
    </source>
</evidence>
<organism evidence="6 7">
    <name type="scientific">Alicyclobacillus sendaiensis PA2</name>
    <dbReference type="NCBI Taxonomy" id="3029425"/>
    <lineage>
        <taxon>Bacteria</taxon>
        <taxon>Bacillati</taxon>
        <taxon>Bacillota</taxon>
        <taxon>Bacilli</taxon>
        <taxon>Bacillales</taxon>
        <taxon>Alicyclobacillaceae</taxon>
        <taxon>Alicyclobacillus</taxon>
    </lineage>
</organism>
<dbReference type="InterPro" id="IPR013783">
    <property type="entry name" value="Ig-like_fold"/>
</dbReference>
<keyword evidence="2 4" id="KW-0378">Hydrolase</keyword>
<keyword evidence="3" id="KW-0119">Carbohydrate metabolism</keyword>
<dbReference type="PRINTS" id="PR00133">
    <property type="entry name" value="GLHYDRLASE3"/>
</dbReference>
<dbReference type="InterPro" id="IPR026891">
    <property type="entry name" value="Fn3-like"/>
</dbReference>
<evidence type="ECO:0000256" key="1">
    <source>
        <dbReference type="ARBA" id="ARBA00005336"/>
    </source>
</evidence>